<keyword evidence="1" id="KW-1133">Transmembrane helix</keyword>
<name>A0A7J5YS55_DISMA</name>
<proteinExistence type="predicted"/>
<evidence type="ECO:0000313" key="3">
    <source>
        <dbReference type="Proteomes" id="UP000518266"/>
    </source>
</evidence>
<evidence type="ECO:0000256" key="1">
    <source>
        <dbReference type="SAM" id="Phobius"/>
    </source>
</evidence>
<keyword evidence="3" id="KW-1185">Reference proteome</keyword>
<protein>
    <submittedName>
        <fullName evidence="2">Uncharacterized protein</fullName>
    </submittedName>
</protein>
<evidence type="ECO:0000313" key="2">
    <source>
        <dbReference type="EMBL" id="KAF3851993.1"/>
    </source>
</evidence>
<comment type="caution">
    <text evidence="2">The sequence shown here is derived from an EMBL/GenBank/DDBJ whole genome shotgun (WGS) entry which is preliminary data.</text>
</comment>
<reference evidence="2 3" key="1">
    <citation type="submission" date="2020-03" db="EMBL/GenBank/DDBJ databases">
        <title>Dissostichus mawsoni Genome sequencing and assembly.</title>
        <authorList>
            <person name="Park H."/>
        </authorList>
    </citation>
    <scope>NUCLEOTIDE SEQUENCE [LARGE SCALE GENOMIC DNA]</scope>
    <source>
        <strain evidence="2">DM0001</strain>
        <tissue evidence="2">Muscle</tissue>
    </source>
</reference>
<accession>A0A7J5YS55</accession>
<dbReference type="EMBL" id="JAAKFY010000009">
    <property type="protein sequence ID" value="KAF3851993.1"/>
    <property type="molecule type" value="Genomic_DNA"/>
</dbReference>
<gene>
    <name evidence="2" type="ORF">F7725_005348</name>
</gene>
<keyword evidence="1" id="KW-0812">Transmembrane</keyword>
<feature type="transmembrane region" description="Helical" evidence="1">
    <location>
        <begin position="30"/>
        <end position="51"/>
    </location>
</feature>
<keyword evidence="1" id="KW-0472">Membrane</keyword>
<feature type="transmembrane region" description="Helical" evidence="1">
    <location>
        <begin position="57"/>
        <end position="78"/>
    </location>
</feature>
<sequence>MEGHRLSILRDGALSAVPVTGPSIAPLVKVVVAAAALMVVVAALMVVVAALMVVAAAALMVVAVAALMVVVAAAAAGVEDETRKCSVIGVETKDLWPGTVTKLRMCATTATTGSATPAVGLVTSRDFVIR</sequence>
<dbReference type="Proteomes" id="UP000518266">
    <property type="component" value="Unassembled WGS sequence"/>
</dbReference>
<organism evidence="2 3">
    <name type="scientific">Dissostichus mawsoni</name>
    <name type="common">Antarctic cod</name>
    <dbReference type="NCBI Taxonomy" id="36200"/>
    <lineage>
        <taxon>Eukaryota</taxon>
        <taxon>Metazoa</taxon>
        <taxon>Chordata</taxon>
        <taxon>Craniata</taxon>
        <taxon>Vertebrata</taxon>
        <taxon>Euteleostomi</taxon>
        <taxon>Actinopterygii</taxon>
        <taxon>Neopterygii</taxon>
        <taxon>Teleostei</taxon>
        <taxon>Neoteleostei</taxon>
        <taxon>Acanthomorphata</taxon>
        <taxon>Eupercaria</taxon>
        <taxon>Perciformes</taxon>
        <taxon>Notothenioidei</taxon>
        <taxon>Nototheniidae</taxon>
        <taxon>Dissostichus</taxon>
    </lineage>
</organism>
<dbReference type="AlphaFoldDB" id="A0A7J5YS55"/>